<dbReference type="AlphaFoldDB" id="A0A0R3UPU9"/>
<evidence type="ECO:0000313" key="2">
    <source>
        <dbReference type="Proteomes" id="UP000267029"/>
    </source>
</evidence>
<gene>
    <name evidence="1" type="ORF">MCOS_LOCUS9884</name>
</gene>
<reference evidence="1 2" key="1">
    <citation type="submission" date="2018-10" db="EMBL/GenBank/DDBJ databases">
        <authorList>
            <consortium name="Pathogen Informatics"/>
        </authorList>
    </citation>
    <scope>NUCLEOTIDE SEQUENCE [LARGE SCALE GENOMIC DNA]</scope>
</reference>
<proteinExistence type="predicted"/>
<evidence type="ECO:0000313" key="1">
    <source>
        <dbReference type="EMBL" id="VDD83881.1"/>
    </source>
</evidence>
<evidence type="ECO:0000313" key="3">
    <source>
        <dbReference type="WBParaSite" id="MCU_010231-RA"/>
    </source>
</evidence>
<dbReference type="WBParaSite" id="MCU_010231-RA">
    <property type="protein sequence ID" value="MCU_010231-RA"/>
    <property type="gene ID" value="MCU_010231"/>
</dbReference>
<protein>
    <submittedName>
        <fullName evidence="3">FLYWCH-type domain-containing protein</fullName>
    </submittedName>
</protein>
<reference evidence="3" key="2">
    <citation type="submission" date="2019-11" db="UniProtKB">
        <authorList>
            <consortium name="WormBaseParasite"/>
        </authorList>
    </citation>
    <scope>IDENTIFICATION</scope>
</reference>
<dbReference type="Proteomes" id="UP000267029">
    <property type="component" value="Unassembled WGS sequence"/>
</dbReference>
<dbReference type="EMBL" id="UXSR01005877">
    <property type="protein sequence ID" value="VDD83881.1"/>
    <property type="molecule type" value="Genomic_DNA"/>
</dbReference>
<organism evidence="3">
    <name type="scientific">Mesocestoides corti</name>
    <name type="common">Flatworm</name>
    <dbReference type="NCBI Taxonomy" id="53468"/>
    <lineage>
        <taxon>Eukaryota</taxon>
        <taxon>Metazoa</taxon>
        <taxon>Spiralia</taxon>
        <taxon>Lophotrochozoa</taxon>
        <taxon>Platyhelminthes</taxon>
        <taxon>Cestoda</taxon>
        <taxon>Eucestoda</taxon>
        <taxon>Cyclophyllidea</taxon>
        <taxon>Mesocestoididae</taxon>
        <taxon>Mesocestoides</taxon>
    </lineage>
</organism>
<sequence length="88" mass="9562">MHDHKHPPPSDYFVGGSTDEVTGLRWCKLKKRGHDISSNTVITLVATTPACTHARTCQWVEEAEVRLLTATSFPDLRALAASATASTV</sequence>
<keyword evidence="2" id="KW-1185">Reference proteome</keyword>
<name>A0A0R3UPU9_MESCO</name>
<accession>A0A0R3UPU9</accession>